<evidence type="ECO:0000313" key="1">
    <source>
        <dbReference type="EMBL" id="VEL25992.1"/>
    </source>
</evidence>
<proteinExistence type="predicted"/>
<name>A0A3S5BIZ0_9PLAT</name>
<dbReference type="AlphaFoldDB" id="A0A3S5BIZ0"/>
<accession>A0A3S5BIZ0</accession>
<reference evidence="1" key="1">
    <citation type="submission" date="2018-11" db="EMBL/GenBank/DDBJ databases">
        <authorList>
            <consortium name="Pathogen Informatics"/>
        </authorList>
    </citation>
    <scope>NUCLEOTIDE SEQUENCE</scope>
</reference>
<dbReference type="EMBL" id="CAAALY010077410">
    <property type="protein sequence ID" value="VEL25992.1"/>
    <property type="molecule type" value="Genomic_DNA"/>
</dbReference>
<organism evidence="1 2">
    <name type="scientific">Protopolystoma xenopodis</name>
    <dbReference type="NCBI Taxonomy" id="117903"/>
    <lineage>
        <taxon>Eukaryota</taxon>
        <taxon>Metazoa</taxon>
        <taxon>Spiralia</taxon>
        <taxon>Lophotrochozoa</taxon>
        <taxon>Platyhelminthes</taxon>
        <taxon>Monogenea</taxon>
        <taxon>Polyopisthocotylea</taxon>
        <taxon>Polystomatidea</taxon>
        <taxon>Polystomatidae</taxon>
        <taxon>Protopolystoma</taxon>
    </lineage>
</organism>
<comment type="caution">
    <text evidence="1">The sequence shown here is derived from an EMBL/GenBank/DDBJ whole genome shotgun (WGS) entry which is preliminary data.</text>
</comment>
<gene>
    <name evidence="1" type="ORF">PXEA_LOCUS19432</name>
</gene>
<sequence>MGQAKEPFFQLTCDSRSENCHTASSELILGPNSRLELKPCSGYSLSKSDFSCSRHGSLSEFVAARQIFPRLHLLPLETFLSAIVGCQALRLSPTSEGNGVSTTKLWVTASGEQSFKHYSRQTTQAKHLLTCQALYDLHEHFEETRFVLSRATCCILIS</sequence>
<keyword evidence="2" id="KW-1185">Reference proteome</keyword>
<evidence type="ECO:0000313" key="2">
    <source>
        <dbReference type="Proteomes" id="UP000784294"/>
    </source>
</evidence>
<dbReference type="Proteomes" id="UP000784294">
    <property type="component" value="Unassembled WGS sequence"/>
</dbReference>
<protein>
    <submittedName>
        <fullName evidence="1">Uncharacterized protein</fullName>
    </submittedName>
</protein>